<proteinExistence type="inferred from homology"/>
<keyword evidence="3 6" id="KW-0032">Aminotransferase</keyword>
<evidence type="ECO:0000313" key="8">
    <source>
        <dbReference type="EMBL" id="EPH46681.1"/>
    </source>
</evidence>
<dbReference type="AlphaFoldDB" id="S3ZTD6"/>
<feature type="domain" description="Aminotransferase class I/classII large" evidence="7">
    <location>
        <begin position="33"/>
        <end position="382"/>
    </location>
</feature>
<dbReference type="GO" id="GO:0030170">
    <property type="term" value="F:pyridoxal phosphate binding"/>
    <property type="evidence" value="ECO:0007669"/>
    <property type="project" value="InterPro"/>
</dbReference>
<gene>
    <name evidence="8" type="ORF">STRAU_0234</name>
</gene>
<dbReference type="Proteomes" id="UP000014629">
    <property type="component" value="Unassembled WGS sequence"/>
</dbReference>
<dbReference type="InterPro" id="IPR015422">
    <property type="entry name" value="PyrdxlP-dep_Trfase_small"/>
</dbReference>
<dbReference type="Gene3D" id="3.40.640.10">
    <property type="entry name" value="Type I PLP-dependent aspartate aminotransferase-like (Major domain)"/>
    <property type="match status" value="1"/>
</dbReference>
<keyword evidence="4 6" id="KW-0808">Transferase</keyword>
<protein>
    <recommendedName>
        <fullName evidence="6">Aminotransferase</fullName>
        <ecNumber evidence="6">2.6.1.-</ecNumber>
    </recommendedName>
</protein>
<dbReference type="InterPro" id="IPR050596">
    <property type="entry name" value="AspAT/PAT-like"/>
</dbReference>
<dbReference type="PANTHER" id="PTHR46383:SF1">
    <property type="entry name" value="ASPARTATE AMINOTRANSFERASE"/>
    <property type="match status" value="1"/>
</dbReference>
<keyword evidence="9" id="KW-1185">Reference proteome</keyword>
<dbReference type="CDD" id="cd00609">
    <property type="entry name" value="AAT_like"/>
    <property type="match status" value="1"/>
</dbReference>
<comment type="similarity">
    <text evidence="2 6">Belongs to the class-I pyridoxal-phosphate-dependent aminotransferase family.</text>
</comment>
<sequence length="432" mass="45892">MVAPLDVGHRFQQASNLALNEVVARRRAAGEPLVHLGFGESLLPVPPAVRDWLADGAGRTAYGPVAGDTAVRAAVAGYWERRRLPTAPEQIIVAPGSKPLLMALMAVVDGDVLLPRPSWVTYAPQARLLGRPVHHVPISARYGGAPDPDALRETVRGARRRGGRPRLLILTLPDNPTGTLAPPEAIRRLCAVAADEDLLIVSDEIYRDLMHSPDLPFLGPAEVAGDRTVVTTGLSKTLGLGGWRIGAARFPEGPLGAGLRAGVLAVASEVWSTLAGPMQEVATRVFAEPPEITAHVRAGARLHGIVTRAVHRIVTAAGADCRAPDGGFYLYPDFAPVRHRLREHGVTDAESLQRHLLDRLGVAVLGGHHFGDTPTALRFRIATSLLHGDDDEQRGLALRSPAPERLPHVASALAHLTHAFGTLTAGEGTTPA</sequence>
<dbReference type="OrthoDB" id="2192472at2"/>
<organism evidence="8 9">
    <name type="scientific">Streptomyces aurantiacus JA 4570</name>
    <dbReference type="NCBI Taxonomy" id="1286094"/>
    <lineage>
        <taxon>Bacteria</taxon>
        <taxon>Bacillati</taxon>
        <taxon>Actinomycetota</taxon>
        <taxon>Actinomycetes</taxon>
        <taxon>Kitasatosporales</taxon>
        <taxon>Streptomycetaceae</taxon>
        <taxon>Streptomyces</taxon>
        <taxon>Streptomyces aurantiacus group</taxon>
    </lineage>
</organism>
<dbReference type="InterPro" id="IPR004838">
    <property type="entry name" value="NHTrfase_class1_PyrdxlP-BS"/>
</dbReference>
<dbReference type="PANTHER" id="PTHR46383">
    <property type="entry name" value="ASPARTATE AMINOTRANSFERASE"/>
    <property type="match status" value="1"/>
</dbReference>
<dbReference type="PATRIC" id="fig|1286094.4.peg.231"/>
<evidence type="ECO:0000313" key="9">
    <source>
        <dbReference type="Proteomes" id="UP000014629"/>
    </source>
</evidence>
<comment type="cofactor">
    <cofactor evidence="1 6">
        <name>pyridoxal 5'-phosphate</name>
        <dbReference type="ChEBI" id="CHEBI:597326"/>
    </cofactor>
</comment>
<evidence type="ECO:0000259" key="7">
    <source>
        <dbReference type="Pfam" id="PF00155"/>
    </source>
</evidence>
<dbReference type="InterPro" id="IPR004839">
    <property type="entry name" value="Aminotransferase_I/II_large"/>
</dbReference>
<dbReference type="EMBL" id="AOPZ01000008">
    <property type="protein sequence ID" value="EPH46681.1"/>
    <property type="molecule type" value="Genomic_DNA"/>
</dbReference>
<evidence type="ECO:0000256" key="4">
    <source>
        <dbReference type="ARBA" id="ARBA00022679"/>
    </source>
</evidence>
<dbReference type="EC" id="2.6.1.-" evidence="6"/>
<dbReference type="PROSITE" id="PS00105">
    <property type="entry name" value="AA_TRANSFER_CLASS_1"/>
    <property type="match status" value="1"/>
</dbReference>
<accession>S3ZTD6</accession>
<keyword evidence="5" id="KW-0663">Pyridoxal phosphate</keyword>
<dbReference type="InterPro" id="IPR015424">
    <property type="entry name" value="PyrdxlP-dep_Trfase"/>
</dbReference>
<comment type="caution">
    <text evidence="8">The sequence shown here is derived from an EMBL/GenBank/DDBJ whole genome shotgun (WGS) entry which is preliminary data.</text>
</comment>
<dbReference type="SUPFAM" id="SSF53383">
    <property type="entry name" value="PLP-dependent transferases"/>
    <property type="match status" value="1"/>
</dbReference>
<reference evidence="8 9" key="1">
    <citation type="submission" date="2013-02" db="EMBL/GenBank/DDBJ databases">
        <title>Draft Genome Sequence of Streptomyces aurantiacus, Which Produces Setomimycin.</title>
        <authorList>
            <person name="Gruening B.A."/>
            <person name="Praeg A."/>
            <person name="Erxleben A."/>
            <person name="Guenther S."/>
            <person name="Mueller M."/>
        </authorList>
    </citation>
    <scope>NUCLEOTIDE SEQUENCE [LARGE SCALE GENOMIC DNA]</scope>
    <source>
        <strain evidence="8 9">JA 4570</strain>
    </source>
</reference>
<dbReference type="RefSeq" id="WP_016638368.1">
    <property type="nucleotide sequence ID" value="NZ_AOPZ01000008.1"/>
</dbReference>
<evidence type="ECO:0000256" key="5">
    <source>
        <dbReference type="ARBA" id="ARBA00022898"/>
    </source>
</evidence>
<evidence type="ECO:0000256" key="1">
    <source>
        <dbReference type="ARBA" id="ARBA00001933"/>
    </source>
</evidence>
<dbReference type="Gene3D" id="3.90.1150.10">
    <property type="entry name" value="Aspartate Aminotransferase, domain 1"/>
    <property type="match status" value="1"/>
</dbReference>
<evidence type="ECO:0000256" key="3">
    <source>
        <dbReference type="ARBA" id="ARBA00022576"/>
    </source>
</evidence>
<evidence type="ECO:0000256" key="2">
    <source>
        <dbReference type="ARBA" id="ARBA00007441"/>
    </source>
</evidence>
<dbReference type="Pfam" id="PF00155">
    <property type="entry name" value="Aminotran_1_2"/>
    <property type="match status" value="1"/>
</dbReference>
<dbReference type="InterPro" id="IPR015421">
    <property type="entry name" value="PyrdxlP-dep_Trfase_major"/>
</dbReference>
<name>S3ZTD6_9ACTN</name>
<evidence type="ECO:0000256" key="6">
    <source>
        <dbReference type="RuleBase" id="RU000481"/>
    </source>
</evidence>
<dbReference type="GO" id="GO:0008483">
    <property type="term" value="F:transaminase activity"/>
    <property type="evidence" value="ECO:0007669"/>
    <property type="project" value="UniProtKB-KW"/>
</dbReference>
<dbReference type="GO" id="GO:0006520">
    <property type="term" value="P:amino acid metabolic process"/>
    <property type="evidence" value="ECO:0007669"/>
    <property type="project" value="InterPro"/>
</dbReference>